<gene>
    <name evidence="1" type="ORF">HDCHBGLK_03290</name>
</gene>
<proteinExistence type="predicted"/>
<keyword evidence="2" id="KW-1185">Reference proteome</keyword>
<organism evidence="1 2">
    <name type="scientific">Clostridium scindens (strain ATCC 35704 / DSM 5676 / VPI 13733 / 19)</name>
    <dbReference type="NCBI Taxonomy" id="411468"/>
    <lineage>
        <taxon>Bacteria</taxon>
        <taxon>Bacillati</taxon>
        <taxon>Bacillota</taxon>
        <taxon>Clostridia</taxon>
        <taxon>Lachnospirales</taxon>
        <taxon>Lachnospiraceae</taxon>
    </lineage>
</organism>
<evidence type="ECO:0000313" key="2">
    <source>
        <dbReference type="Proteomes" id="UP000289664"/>
    </source>
</evidence>
<reference evidence="1 2" key="1">
    <citation type="journal article" date="2019" name="Appl. Environ. Microbiol.">
        <title>Clostridium scindens ATCC 35704: integration of nutritional requirements, the complete genome sequence, and global transcriptional responses to bile acids.</title>
        <authorList>
            <person name="Devendran S."/>
            <person name="Shrestha R."/>
            <person name="Alves J.M.P."/>
            <person name="Wolf P.G."/>
            <person name="Ly L."/>
            <person name="Hernandez A.G."/>
            <person name="Mendez-Garcia C."/>
            <person name="Inboden A."/>
            <person name="Wiley J."/>
            <person name="Paul O."/>
            <person name="Allen A."/>
            <person name="Springer E."/>
            <person name="Wright C.L."/>
            <person name="Fields C.J."/>
            <person name="Daniel S.L."/>
            <person name="Ridlon J.M."/>
        </authorList>
    </citation>
    <scope>NUCLEOTIDE SEQUENCE [LARGE SCALE GENOMIC DNA]</scope>
    <source>
        <strain evidence="1 2">ATCC 35704</strain>
    </source>
</reference>
<protein>
    <submittedName>
        <fullName evidence="1">Uncharacterized protein</fullName>
    </submittedName>
</protein>
<name>A0A494WS24_CLOS5</name>
<accession>A0A494WS24</accession>
<dbReference type="Proteomes" id="UP000289664">
    <property type="component" value="Chromosome"/>
</dbReference>
<evidence type="ECO:0000313" key="1">
    <source>
        <dbReference type="EMBL" id="QBF75878.1"/>
    </source>
</evidence>
<dbReference type="EMBL" id="CP036170">
    <property type="protein sequence ID" value="QBF75878.1"/>
    <property type="molecule type" value="Genomic_DNA"/>
</dbReference>
<dbReference type="KEGG" id="csci:HDCHBGLK_03290"/>
<sequence length="29" mass="3127">MLNLIGWAIVAIGALYGATSLFHKEGHEN</sequence>
<dbReference type="AlphaFoldDB" id="A0A494WS24"/>